<dbReference type="Pfam" id="PF00753">
    <property type="entry name" value="Lactamase_B"/>
    <property type="match status" value="1"/>
</dbReference>
<dbReference type="Proteomes" id="UP000231098">
    <property type="component" value="Unassembled WGS sequence"/>
</dbReference>
<accession>A0A2H0X8Z7</accession>
<reference evidence="4" key="1">
    <citation type="submission" date="2017-09" db="EMBL/GenBank/DDBJ databases">
        <title>Depth-based differentiation of microbial function through sediment-hosted aquifers and enrichment of novel symbionts in the deep terrestrial subsurface.</title>
        <authorList>
            <person name="Probst A.J."/>
            <person name="Ladd B."/>
            <person name="Jarett J.K."/>
            <person name="Geller-Mcgrath D.E."/>
            <person name="Sieber C.M.K."/>
            <person name="Emerson J.B."/>
            <person name="Anantharaman K."/>
            <person name="Thomas B.C."/>
            <person name="Malmstrom R."/>
            <person name="Stieglmeier M."/>
            <person name="Klingl A."/>
            <person name="Woyke T."/>
            <person name="Ryan C.M."/>
            <person name="Banfield J.F."/>
        </authorList>
    </citation>
    <scope>NUCLEOTIDE SEQUENCE [LARGE SCALE GENOMIC DNA]</scope>
</reference>
<gene>
    <name evidence="3" type="ORF">COT51_03505</name>
</gene>
<dbReference type="PANTHER" id="PTHR30619:SF1">
    <property type="entry name" value="RECOMBINATION PROTEIN 2"/>
    <property type="match status" value="1"/>
</dbReference>
<dbReference type="InterPro" id="IPR001279">
    <property type="entry name" value="Metallo-B-lactamas"/>
</dbReference>
<sequence length="289" mass="32117">MVLSSLWRLTGIKFKKIHFLTGIGLGIILLVTYFVSSPDGKLHLYFLDVGQGDSALVVTPNNHNMMIDGGPDNKSVYEISKILPFYERDFDLIFLSHPHADHLTGLLEVIKRYDIKYIIMPEVDYSSELYNEWLGVIASKKIPVKYAYAGDVISVDDVSIEILWPKDKESLAIYSKKDLNDASLVFLLKHGRFAALFTGDATNVVESQINAPKADVLKFPHHGSLGSLDLNFLDSVAPKYVIISVGKNSYGHPASVVLGAFSARDIKTFRTDERGIIEITTDGETFSAM</sequence>
<keyword evidence="1" id="KW-1133">Transmembrane helix</keyword>
<evidence type="ECO:0000313" key="4">
    <source>
        <dbReference type="Proteomes" id="UP000231098"/>
    </source>
</evidence>
<dbReference type="SUPFAM" id="SSF56281">
    <property type="entry name" value="Metallo-hydrolase/oxidoreductase"/>
    <property type="match status" value="1"/>
</dbReference>
<protein>
    <recommendedName>
        <fullName evidence="2">Metallo-beta-lactamase domain-containing protein</fullName>
    </recommendedName>
</protein>
<proteinExistence type="predicted"/>
<dbReference type="AlphaFoldDB" id="A0A2H0X8Z7"/>
<dbReference type="InterPro" id="IPR035681">
    <property type="entry name" value="ComA-like_MBL"/>
</dbReference>
<dbReference type="SMART" id="SM00849">
    <property type="entry name" value="Lactamase_B"/>
    <property type="match status" value="1"/>
</dbReference>
<feature type="transmembrane region" description="Helical" evidence="1">
    <location>
        <begin position="17"/>
        <end position="35"/>
    </location>
</feature>
<dbReference type="CDD" id="cd07731">
    <property type="entry name" value="ComA-like_MBL-fold"/>
    <property type="match status" value="1"/>
</dbReference>
<name>A0A2H0X8Z7_UNCKA</name>
<dbReference type="InterPro" id="IPR036866">
    <property type="entry name" value="RibonucZ/Hydroxyglut_hydro"/>
</dbReference>
<comment type="caution">
    <text evidence="3">The sequence shown here is derived from an EMBL/GenBank/DDBJ whole genome shotgun (WGS) entry which is preliminary data.</text>
</comment>
<evidence type="ECO:0000313" key="3">
    <source>
        <dbReference type="EMBL" id="PIS21315.1"/>
    </source>
</evidence>
<dbReference type="Gene3D" id="3.60.15.10">
    <property type="entry name" value="Ribonuclease Z/Hydroxyacylglutathione hydrolase-like"/>
    <property type="match status" value="1"/>
</dbReference>
<dbReference type="EMBL" id="PEYV01000058">
    <property type="protein sequence ID" value="PIS21315.1"/>
    <property type="molecule type" value="Genomic_DNA"/>
</dbReference>
<dbReference type="PANTHER" id="PTHR30619">
    <property type="entry name" value="DNA INTERNALIZATION/COMPETENCE PROTEIN COMEC/REC2"/>
    <property type="match status" value="1"/>
</dbReference>
<keyword evidence="1" id="KW-0812">Transmembrane</keyword>
<organism evidence="3 4">
    <name type="scientific">candidate division WWE3 bacterium CG08_land_8_20_14_0_20_41_15</name>
    <dbReference type="NCBI Taxonomy" id="1975086"/>
    <lineage>
        <taxon>Bacteria</taxon>
        <taxon>Katanobacteria</taxon>
    </lineage>
</organism>
<dbReference type="InterPro" id="IPR052159">
    <property type="entry name" value="Competence_DNA_uptake"/>
</dbReference>
<keyword evidence="1" id="KW-0472">Membrane</keyword>
<evidence type="ECO:0000256" key="1">
    <source>
        <dbReference type="SAM" id="Phobius"/>
    </source>
</evidence>
<feature type="domain" description="Metallo-beta-lactamase" evidence="2">
    <location>
        <begin position="51"/>
        <end position="247"/>
    </location>
</feature>
<evidence type="ECO:0000259" key="2">
    <source>
        <dbReference type="SMART" id="SM00849"/>
    </source>
</evidence>